<feature type="compositionally biased region" description="Basic and acidic residues" evidence="2">
    <location>
        <begin position="1037"/>
        <end position="1047"/>
    </location>
</feature>
<dbReference type="Pfam" id="PF07554">
    <property type="entry name" value="FIVAR"/>
    <property type="match status" value="3"/>
</dbReference>
<evidence type="ECO:0000256" key="2">
    <source>
        <dbReference type="SAM" id="MobiDB-lite"/>
    </source>
</evidence>
<reference evidence="5 6" key="1">
    <citation type="submission" date="2019-01" db="EMBL/GenBank/DDBJ databases">
        <authorList>
            <consortium name="Pathogen Informatics"/>
        </authorList>
    </citation>
    <scope>NUCLEOTIDE SEQUENCE [LARGE SCALE GENOMIC DNA]</scope>
    <source>
        <strain evidence="5 6">NCTC10194</strain>
    </source>
</reference>
<dbReference type="RefSeq" id="WP_027333644.1">
    <property type="nucleotide sequence ID" value="NZ_LR215024.1"/>
</dbReference>
<proteinExistence type="predicted"/>
<dbReference type="SMART" id="SM00844">
    <property type="entry name" value="GA"/>
    <property type="match status" value="4"/>
</dbReference>
<dbReference type="Gene3D" id="1.20.5.420">
    <property type="entry name" value="Immunoglobulin FC, subunit C"/>
    <property type="match status" value="3"/>
</dbReference>
<feature type="domain" description="Extracellular matrix-binding protein ebh GA module" evidence="4">
    <location>
        <begin position="891"/>
        <end position="950"/>
    </location>
</feature>
<feature type="coiled-coil region" evidence="1">
    <location>
        <begin position="1167"/>
        <end position="1233"/>
    </location>
</feature>
<feature type="coiled-coil region" evidence="1">
    <location>
        <begin position="1536"/>
        <end position="1580"/>
    </location>
</feature>
<feature type="domain" description="Extracellular matrix-binding protein ebh GA module" evidence="4">
    <location>
        <begin position="1338"/>
        <end position="1416"/>
    </location>
</feature>
<dbReference type="EMBL" id="LR215024">
    <property type="protein sequence ID" value="VEU70253.1"/>
    <property type="molecule type" value="Genomic_DNA"/>
</dbReference>
<keyword evidence="3" id="KW-0472">Membrane</keyword>
<feature type="coiled-coil region" evidence="1">
    <location>
        <begin position="678"/>
        <end position="715"/>
    </location>
</feature>
<evidence type="ECO:0000313" key="5">
    <source>
        <dbReference type="EMBL" id="VEU70253.1"/>
    </source>
</evidence>
<feature type="coiled-coil region" evidence="1">
    <location>
        <begin position="1440"/>
        <end position="1478"/>
    </location>
</feature>
<keyword evidence="3" id="KW-1133">Transmembrane helix</keyword>
<keyword evidence="6" id="KW-1185">Reference proteome</keyword>
<feature type="region of interest" description="Disordered" evidence="2">
    <location>
        <begin position="1030"/>
        <end position="1051"/>
    </location>
</feature>
<dbReference type="InterPro" id="IPR009063">
    <property type="entry name" value="Ig/albumin-bd_sf"/>
</dbReference>
<feature type="coiled-coil region" evidence="1">
    <location>
        <begin position="748"/>
        <end position="792"/>
    </location>
</feature>
<feature type="domain" description="Extracellular matrix-binding protein ebh GA module" evidence="4">
    <location>
        <begin position="755"/>
        <end position="815"/>
    </location>
</feature>
<dbReference type="Gene3D" id="1.20.120.1850">
    <property type="entry name" value="Ebh helix bundles repeating unit (S and A modules)"/>
    <property type="match status" value="4"/>
</dbReference>
<evidence type="ECO:0000259" key="4">
    <source>
        <dbReference type="SMART" id="SM00844"/>
    </source>
</evidence>
<keyword evidence="3" id="KW-0812">Transmembrane</keyword>
<evidence type="ECO:0000313" key="6">
    <source>
        <dbReference type="Proteomes" id="UP000290815"/>
    </source>
</evidence>
<feature type="transmembrane region" description="Helical" evidence="3">
    <location>
        <begin position="1675"/>
        <end position="1696"/>
    </location>
</feature>
<accession>A0A449AUT8</accession>
<protein>
    <submittedName>
        <fullName evidence="5">ECM-binding protein homolog</fullName>
    </submittedName>
</protein>
<organism evidence="5 6">
    <name type="scientific">Mycoplasmopsis glycophila</name>
    <dbReference type="NCBI Taxonomy" id="171285"/>
    <lineage>
        <taxon>Bacteria</taxon>
        <taxon>Bacillati</taxon>
        <taxon>Mycoplasmatota</taxon>
        <taxon>Mycoplasmoidales</taxon>
        <taxon>Metamycoplasmataceae</taxon>
        <taxon>Mycoplasmopsis</taxon>
    </lineage>
</organism>
<dbReference type="KEGG" id="mgly:NCTC10194_00256"/>
<keyword evidence="1" id="KW-0175">Coiled coil</keyword>
<feature type="domain" description="Extracellular matrix-binding protein ebh GA module" evidence="4">
    <location>
        <begin position="1156"/>
        <end position="1214"/>
    </location>
</feature>
<evidence type="ECO:0000256" key="3">
    <source>
        <dbReference type="SAM" id="Phobius"/>
    </source>
</evidence>
<dbReference type="InterPro" id="IPR020840">
    <property type="entry name" value="Extracell_matrix-bd_GA"/>
</dbReference>
<dbReference type="Pfam" id="PF01468">
    <property type="entry name" value="GA"/>
    <property type="match status" value="4"/>
</dbReference>
<dbReference type="Proteomes" id="UP000290815">
    <property type="component" value="Chromosome"/>
</dbReference>
<sequence>MKKFSKLLITSVSTSPLFLVATSAIVSNNGDRVAISSTPDSIAVFNEDLMTFYNPNHYQWNMKGKEPFNVGYNPQVYGNKDYSLATIRPISEKGDKLKDQEEWYEEEQEWEATFNRNPTFVRGEIDTTSKEWSNRPRFSIVISKSLELVPRSMFITAYRSTTSERIFQSIQAPIPVVPANPKTAREKYADINFMSDGAIISDIPIPGSSRKGKLNNFNRWTTSLVYWEGDNKWRLEHKWAINPVYKNLFTDWGIFNPTPDSNPVRAYFSIDNSVLDRMETELNKRGERYFYPPRSITEGSVGSSEGYQHSKKFQDNIGTIFSFGYDTGTDWGTFADQNWFKVTFKTRKNQAYFDAKNPGGLAYVMAGFTTHDQSKYTYSFNWKAAEINADRQNYSIDVREYKTKSTLYKLPNEDQIEFNLVAPGKGTVPNSGIILSGNKTRNDVDSWYSRTFSSLDTKTQNEYLTSNGKDVFETWQLEASIPKKINDIWDIKVSKATRDPEDPYRLIFNVEYTINEFKVERSKAIAIVEDSANFPALVPLQQNEFIQKVRASENYDELRKLIDITNDNSGLIKETNDKMVKLRKMYDDLYKLKEQPDFPEEYRDEIETILEKYPANKDYAFTFIRVEDVDPRIDEIELFWEYLDALESIKNKQNLTPKQKELLKDLVDQKIKDSSLNKADKVTELQNLKNKINDLDDLMQDVKDLKESALKTKETDNYKLSSSENKKVLDQAIENLIKADDSIDKEFINTLTDNVRNAIENLEGVEGLAQAKAKAREALKKLNALNNKQIKQINDKISEAHSIDELKNIIKIEANDQLGSANTLNELMSQLRDLKAKSEAIKNISSADYLKYGQASSNLKDVFNKILQDVTANLELLDLKKDVVQDKINKLKTAYDNLNGVQNLQSAKNNAISKVNDITLLPHLNNKQREELVKEINTQNDVARIKSIIDVKDKSVVGTAKDLDDAMSEFLEELAKSNETKAKDKYINSDSQYKDAFDLALERANQAKELNLSVEQANNLKNNLASARANLNGGSTSEKRDELKEEIENSNVLPPALKEKIKDKLDEADSLEKLKELENTINEIISKLDELKKQNDKASNIINDPNLADKANKELENELKNRVNENNELINDTTANEEYFDLDNPDLIKNKIDELINNTSESLDKFANKAKENAIEKVDSLDNLNNAQKQDFLNRIEANQNDLNKVVALINEATELNDKMSELKNYIDSVIKQGEDKNPLENLNFVDADKELQNKFKETYENALNNLNKDSGANLNLDQISELLNKLKEDFESLNGNKKREDKINALKELVSQSNSIRNSASYKNAAQDKKDEYNNAISNAENILNNPNNFSLQDIEEAIHKIEDALNRIAPNVENLKDKIDNLPNLSPEEKEKFKEQIDNSTSNDQIVDAFNKAKEVNKKKGDLINLIYSKENLSNKDKEQLKEKVKNADSTDQNWEEKLKEAIENANKIIGELTIDITNHNLSNEQLDEIWNKLNEIGINNPDYKKIIDKLKEYNNLASKLDEYKNSNVNDQNYEEIKNKLKELVENNLDVDLEDPKHANLKDQLIKEKEKLNKLANAEMDLVDALLNNDQDKFNHAFDEIHSIDPNLYNTFKQELDQINYFEIVNKDSSDLTKEDIDNLKKITKQDSSDVIYSAIKEANKDNVTQKPSSRLAWLWILLALLAATGTGIIAFAIKKRKDKN</sequence>
<name>A0A449AUT8_9BACT</name>
<dbReference type="InterPro" id="IPR002988">
    <property type="entry name" value="GA_module"/>
</dbReference>
<feature type="coiled-coil region" evidence="1">
    <location>
        <begin position="1067"/>
        <end position="1132"/>
    </location>
</feature>
<gene>
    <name evidence="5" type="primary">ebh_4</name>
    <name evidence="5" type="ORF">NCTC10194_00256</name>
</gene>
<dbReference type="SUPFAM" id="SSF46997">
    <property type="entry name" value="Bacterial immunoglobulin/albumin-binding domains"/>
    <property type="match status" value="1"/>
</dbReference>
<evidence type="ECO:0000256" key="1">
    <source>
        <dbReference type="SAM" id="Coils"/>
    </source>
</evidence>